<protein>
    <submittedName>
        <fullName evidence="3">Transcriptional regulator</fullName>
    </submittedName>
</protein>
<comment type="similarity">
    <text evidence="1">Belongs to the AHA1 family.</text>
</comment>
<dbReference type="SUPFAM" id="SSF55961">
    <property type="entry name" value="Bet v1-like"/>
    <property type="match status" value="1"/>
</dbReference>
<dbReference type="Pfam" id="PF08327">
    <property type="entry name" value="AHSA1"/>
    <property type="match status" value="1"/>
</dbReference>
<sequence>MTSSTTTSGSPGSGTDAATTQVYKIYIKASAEAIWTALTDRNWTARWGFGGYVDMDLRPGGHYEVRASKEFRAGALARGNDLPEIIIEGEVLEVDAPHRLVHSFHMLMDPGTAGEAFTTVTYEIVERPGGMCSLTMVHELAGAPQLALIVGGAYEEYGAGGGHAWTLSDLKSLLETGSRMSD</sequence>
<name>A0A7K1FM81_9ACTN</name>
<dbReference type="Proteomes" id="UP000460221">
    <property type="component" value="Unassembled WGS sequence"/>
</dbReference>
<feature type="domain" description="Activator of Hsp90 ATPase homologue 1/2-like C-terminal" evidence="2">
    <location>
        <begin position="28"/>
        <end position="146"/>
    </location>
</feature>
<dbReference type="InterPro" id="IPR023393">
    <property type="entry name" value="START-like_dom_sf"/>
</dbReference>
<evidence type="ECO:0000256" key="1">
    <source>
        <dbReference type="ARBA" id="ARBA00006817"/>
    </source>
</evidence>
<accession>A0A7K1FM81</accession>
<reference evidence="3 4" key="1">
    <citation type="submission" date="2019-11" db="EMBL/GenBank/DDBJ databases">
        <authorList>
            <person name="Jiang L.-Q."/>
        </authorList>
    </citation>
    <scope>NUCLEOTIDE SEQUENCE [LARGE SCALE GENOMIC DNA]</scope>
    <source>
        <strain evidence="3 4">YIM 132087</strain>
    </source>
</reference>
<evidence type="ECO:0000313" key="4">
    <source>
        <dbReference type="Proteomes" id="UP000460221"/>
    </source>
</evidence>
<keyword evidence="4" id="KW-1185">Reference proteome</keyword>
<evidence type="ECO:0000259" key="2">
    <source>
        <dbReference type="Pfam" id="PF08327"/>
    </source>
</evidence>
<organism evidence="3 4">
    <name type="scientific">Nakamurella alba</name>
    <dbReference type="NCBI Taxonomy" id="2665158"/>
    <lineage>
        <taxon>Bacteria</taxon>
        <taxon>Bacillati</taxon>
        <taxon>Actinomycetota</taxon>
        <taxon>Actinomycetes</taxon>
        <taxon>Nakamurellales</taxon>
        <taxon>Nakamurellaceae</taxon>
        <taxon>Nakamurella</taxon>
    </lineage>
</organism>
<comment type="caution">
    <text evidence="3">The sequence shown here is derived from an EMBL/GenBank/DDBJ whole genome shotgun (WGS) entry which is preliminary data.</text>
</comment>
<dbReference type="EMBL" id="WLYK01000005">
    <property type="protein sequence ID" value="MTD15262.1"/>
    <property type="molecule type" value="Genomic_DNA"/>
</dbReference>
<dbReference type="InterPro" id="IPR013538">
    <property type="entry name" value="ASHA1/2-like_C"/>
</dbReference>
<dbReference type="Gene3D" id="3.30.530.20">
    <property type="match status" value="1"/>
</dbReference>
<proteinExistence type="inferred from homology"/>
<dbReference type="RefSeq" id="WP_154769211.1">
    <property type="nucleotide sequence ID" value="NZ_WLYK01000005.1"/>
</dbReference>
<dbReference type="AlphaFoldDB" id="A0A7K1FM81"/>
<gene>
    <name evidence="3" type="ORF">GIS00_15070</name>
</gene>
<evidence type="ECO:0000313" key="3">
    <source>
        <dbReference type="EMBL" id="MTD15262.1"/>
    </source>
</evidence>